<sequence>MLLEPFQPEEVWEAVKSMAPMKATSIDGFPALFYQRFWPIVGPDVAFYCLLILNGGHGLRDELIWRYDVLDLYTVMSGYRLLQEESCADPVRDAFMAEALSCLQAVTIARELGFNRVVFEGDSRTVIQKCQLEHINSSLISPVMADVKSISRVFMDVAFFFVRREANMAAHTLA</sequence>
<dbReference type="PANTHER" id="PTHR47074:SF61">
    <property type="entry name" value="RNASE H TYPE-1 DOMAIN-CONTAINING PROTEIN"/>
    <property type="match status" value="1"/>
</dbReference>
<evidence type="ECO:0000259" key="1">
    <source>
        <dbReference type="Pfam" id="PF13456"/>
    </source>
</evidence>
<keyword evidence="3" id="KW-1185">Reference proteome</keyword>
<accession>A0ABR2SIX2</accession>
<dbReference type="CDD" id="cd06222">
    <property type="entry name" value="RNase_H_like"/>
    <property type="match status" value="1"/>
</dbReference>
<gene>
    <name evidence="2" type="ORF">V6N11_065129</name>
</gene>
<feature type="domain" description="RNase H type-1" evidence="1">
    <location>
        <begin position="88"/>
        <end position="174"/>
    </location>
</feature>
<reference evidence="2 3" key="1">
    <citation type="journal article" date="2024" name="G3 (Bethesda)">
        <title>Genome assembly of Hibiscus sabdariffa L. provides insights into metabolisms of medicinal natural products.</title>
        <authorList>
            <person name="Kim T."/>
        </authorList>
    </citation>
    <scope>NUCLEOTIDE SEQUENCE [LARGE SCALE GENOMIC DNA]</scope>
    <source>
        <strain evidence="2">TK-2024</strain>
        <tissue evidence="2">Old leaves</tissue>
    </source>
</reference>
<evidence type="ECO:0000313" key="3">
    <source>
        <dbReference type="Proteomes" id="UP001396334"/>
    </source>
</evidence>
<dbReference type="PANTHER" id="PTHR47074">
    <property type="entry name" value="BNAC02G40300D PROTEIN"/>
    <property type="match status" value="1"/>
</dbReference>
<dbReference type="Pfam" id="PF13456">
    <property type="entry name" value="RVT_3"/>
    <property type="match status" value="1"/>
</dbReference>
<comment type="caution">
    <text evidence="2">The sequence shown here is derived from an EMBL/GenBank/DDBJ whole genome shotgun (WGS) entry which is preliminary data.</text>
</comment>
<proteinExistence type="predicted"/>
<dbReference type="Proteomes" id="UP001396334">
    <property type="component" value="Unassembled WGS sequence"/>
</dbReference>
<dbReference type="InterPro" id="IPR052929">
    <property type="entry name" value="RNase_H-like_EbsB-rel"/>
</dbReference>
<dbReference type="EMBL" id="JBBPBN010000014">
    <property type="protein sequence ID" value="KAK9025233.1"/>
    <property type="molecule type" value="Genomic_DNA"/>
</dbReference>
<dbReference type="Gene3D" id="3.30.420.10">
    <property type="entry name" value="Ribonuclease H-like superfamily/Ribonuclease H"/>
    <property type="match status" value="1"/>
</dbReference>
<dbReference type="InterPro" id="IPR044730">
    <property type="entry name" value="RNase_H-like_dom_plant"/>
</dbReference>
<dbReference type="InterPro" id="IPR036397">
    <property type="entry name" value="RNaseH_sf"/>
</dbReference>
<evidence type="ECO:0000313" key="2">
    <source>
        <dbReference type="EMBL" id="KAK9025233.1"/>
    </source>
</evidence>
<protein>
    <recommendedName>
        <fullName evidence="1">RNase H type-1 domain-containing protein</fullName>
    </recommendedName>
</protein>
<organism evidence="2 3">
    <name type="scientific">Hibiscus sabdariffa</name>
    <name type="common">roselle</name>
    <dbReference type="NCBI Taxonomy" id="183260"/>
    <lineage>
        <taxon>Eukaryota</taxon>
        <taxon>Viridiplantae</taxon>
        <taxon>Streptophyta</taxon>
        <taxon>Embryophyta</taxon>
        <taxon>Tracheophyta</taxon>
        <taxon>Spermatophyta</taxon>
        <taxon>Magnoliopsida</taxon>
        <taxon>eudicotyledons</taxon>
        <taxon>Gunneridae</taxon>
        <taxon>Pentapetalae</taxon>
        <taxon>rosids</taxon>
        <taxon>malvids</taxon>
        <taxon>Malvales</taxon>
        <taxon>Malvaceae</taxon>
        <taxon>Malvoideae</taxon>
        <taxon>Hibiscus</taxon>
    </lineage>
</organism>
<dbReference type="InterPro" id="IPR002156">
    <property type="entry name" value="RNaseH_domain"/>
</dbReference>
<name>A0ABR2SIX2_9ROSI</name>